<evidence type="ECO:0000313" key="2">
    <source>
        <dbReference type="Proteomes" id="UP000095281"/>
    </source>
</evidence>
<keyword evidence="1" id="KW-0472">Membrane</keyword>
<dbReference type="Proteomes" id="UP000095281">
    <property type="component" value="Unplaced"/>
</dbReference>
<proteinExistence type="predicted"/>
<dbReference type="WBParaSite" id="MhA1_Contig919.frz3.gene5">
    <property type="protein sequence ID" value="MhA1_Contig919.frz3.gene5"/>
    <property type="gene ID" value="MhA1_Contig919.frz3.gene5"/>
</dbReference>
<keyword evidence="1" id="KW-0812">Transmembrane</keyword>
<dbReference type="AlphaFoldDB" id="A0A1I8C2A1"/>
<evidence type="ECO:0000256" key="1">
    <source>
        <dbReference type="SAM" id="Phobius"/>
    </source>
</evidence>
<reference evidence="3" key="1">
    <citation type="submission" date="2016-11" db="UniProtKB">
        <authorList>
            <consortium name="WormBaseParasite"/>
        </authorList>
    </citation>
    <scope>IDENTIFICATION</scope>
</reference>
<name>A0A1I8C2A1_MELHA</name>
<keyword evidence="2" id="KW-1185">Reference proteome</keyword>
<feature type="transmembrane region" description="Helical" evidence="1">
    <location>
        <begin position="12"/>
        <end position="34"/>
    </location>
</feature>
<evidence type="ECO:0000313" key="3">
    <source>
        <dbReference type="WBParaSite" id="MhA1_Contig919.frz3.gene5"/>
    </source>
</evidence>
<keyword evidence="1" id="KW-1133">Transmembrane helix</keyword>
<sequence>MRICCVSNSNALGMVSVSSIIRCTIILLLFGFAVQCEEVGLGKHNLVNGEIDQLKVNTRIAESVSDLEPYRMLKGACDVTMDNDGNITLWYTKDSNTTENGCSLDLVTKNESQILLKFGISHFGNLTGCITQKGGAAPDNIISFSYSMKSDEFEQIKDGPKIGKDSDCSDDNKCKNDGGDCMNTMAFYSIGWMPTVIAKITGKSSLPNQFYFHSLFIFILFLFSFSFYFHLLKINQ</sequence>
<organism evidence="2 3">
    <name type="scientific">Meloidogyne hapla</name>
    <name type="common">Root-knot nematode worm</name>
    <dbReference type="NCBI Taxonomy" id="6305"/>
    <lineage>
        <taxon>Eukaryota</taxon>
        <taxon>Metazoa</taxon>
        <taxon>Ecdysozoa</taxon>
        <taxon>Nematoda</taxon>
        <taxon>Chromadorea</taxon>
        <taxon>Rhabditida</taxon>
        <taxon>Tylenchina</taxon>
        <taxon>Tylenchomorpha</taxon>
        <taxon>Tylenchoidea</taxon>
        <taxon>Meloidogynidae</taxon>
        <taxon>Meloidogyninae</taxon>
        <taxon>Meloidogyne</taxon>
    </lineage>
</organism>
<accession>A0A1I8C2A1</accession>
<feature type="transmembrane region" description="Helical" evidence="1">
    <location>
        <begin position="210"/>
        <end position="231"/>
    </location>
</feature>
<protein>
    <submittedName>
        <fullName evidence="3">CUB domain-containing protein</fullName>
    </submittedName>
</protein>